<dbReference type="GO" id="GO:0005737">
    <property type="term" value="C:cytoplasm"/>
    <property type="evidence" value="ECO:0007669"/>
    <property type="project" value="UniProtKB-ARBA"/>
</dbReference>
<dbReference type="InterPro" id="IPR001787">
    <property type="entry name" value="Ribosomal_bL21"/>
</dbReference>
<dbReference type="HAMAP" id="MF_01363">
    <property type="entry name" value="Ribosomal_bL21"/>
    <property type="match status" value="1"/>
</dbReference>
<organism evidence="6 7">
    <name type="scientific">Marseilla massiliensis</name>
    <dbReference type="NCBI Taxonomy" id="1841864"/>
    <lineage>
        <taxon>Bacteria</taxon>
        <taxon>Pseudomonadati</taxon>
        <taxon>Bacteroidota</taxon>
        <taxon>Bacteroidia</taxon>
        <taxon>Bacteroidales</taxon>
        <taxon>Prevotellaceae</taxon>
        <taxon>Marseilla</taxon>
    </lineage>
</organism>
<name>A0A938WMK0_9BACT</name>
<dbReference type="InterPro" id="IPR036164">
    <property type="entry name" value="bL21-like_sf"/>
</dbReference>
<evidence type="ECO:0000256" key="3">
    <source>
        <dbReference type="ARBA" id="ARBA00023274"/>
    </source>
</evidence>
<evidence type="ECO:0000256" key="5">
    <source>
        <dbReference type="RuleBase" id="RU000562"/>
    </source>
</evidence>
<dbReference type="GO" id="GO:0003735">
    <property type="term" value="F:structural constituent of ribosome"/>
    <property type="evidence" value="ECO:0007669"/>
    <property type="project" value="InterPro"/>
</dbReference>
<dbReference type="AlphaFoldDB" id="A0A938WMK0"/>
<evidence type="ECO:0000256" key="4">
    <source>
        <dbReference type="HAMAP-Rule" id="MF_01363"/>
    </source>
</evidence>
<comment type="caution">
    <text evidence="6">The sequence shown here is derived from an EMBL/GenBank/DDBJ whole genome shotgun (WGS) entry which is preliminary data.</text>
</comment>
<dbReference type="InterPro" id="IPR028909">
    <property type="entry name" value="bL21-like"/>
</dbReference>
<dbReference type="Pfam" id="PF00829">
    <property type="entry name" value="Ribosomal_L21p"/>
    <property type="match status" value="1"/>
</dbReference>
<dbReference type="PANTHER" id="PTHR21349">
    <property type="entry name" value="50S RIBOSOMAL PROTEIN L21"/>
    <property type="match status" value="1"/>
</dbReference>
<dbReference type="GO" id="GO:0019843">
    <property type="term" value="F:rRNA binding"/>
    <property type="evidence" value="ECO:0007669"/>
    <property type="project" value="UniProtKB-UniRule"/>
</dbReference>
<evidence type="ECO:0000313" key="6">
    <source>
        <dbReference type="EMBL" id="MBM6662746.1"/>
    </source>
</evidence>
<keyword evidence="3 4" id="KW-0687">Ribonucleoprotein</keyword>
<keyword evidence="2 4" id="KW-0689">Ribosomal protein</keyword>
<dbReference type="Proteomes" id="UP000764045">
    <property type="component" value="Unassembled WGS sequence"/>
</dbReference>
<dbReference type="GO" id="GO:0006412">
    <property type="term" value="P:translation"/>
    <property type="evidence" value="ECO:0007669"/>
    <property type="project" value="UniProtKB-UniRule"/>
</dbReference>
<keyword evidence="7" id="KW-1185">Reference proteome</keyword>
<dbReference type="SUPFAM" id="SSF141091">
    <property type="entry name" value="L21p-like"/>
    <property type="match status" value="1"/>
</dbReference>
<comment type="subunit">
    <text evidence="4">Part of the 50S ribosomal subunit. Contacts protein L20.</text>
</comment>
<keyword evidence="4 5" id="KW-0699">rRNA-binding</keyword>
<dbReference type="PANTHER" id="PTHR21349:SF0">
    <property type="entry name" value="LARGE RIBOSOMAL SUBUNIT PROTEIN BL21M"/>
    <property type="match status" value="1"/>
</dbReference>
<keyword evidence="4 5" id="KW-0694">RNA-binding</keyword>
<proteinExistence type="inferred from homology"/>
<dbReference type="EMBL" id="JACJJL010000028">
    <property type="protein sequence ID" value="MBM6662746.1"/>
    <property type="molecule type" value="Genomic_DNA"/>
</dbReference>
<sequence>MYAIVEINGQQFKAEQGKKLFVHHIKNSEAGQAVEFEKVLLVDKDGSVEVGAPTVDGAKVVCEVITPLVKGDKVIVFKMKRRKDYRKKNGHRAQFTEIRIKEVIA</sequence>
<evidence type="ECO:0000256" key="2">
    <source>
        <dbReference type="ARBA" id="ARBA00022980"/>
    </source>
</evidence>
<accession>A0A938WMK0</accession>
<dbReference type="NCBIfam" id="TIGR00061">
    <property type="entry name" value="L21"/>
    <property type="match status" value="1"/>
</dbReference>
<dbReference type="GO" id="GO:1990904">
    <property type="term" value="C:ribonucleoprotein complex"/>
    <property type="evidence" value="ECO:0007669"/>
    <property type="project" value="UniProtKB-KW"/>
</dbReference>
<evidence type="ECO:0000313" key="7">
    <source>
        <dbReference type="Proteomes" id="UP000764045"/>
    </source>
</evidence>
<evidence type="ECO:0000256" key="1">
    <source>
        <dbReference type="ARBA" id="ARBA00008563"/>
    </source>
</evidence>
<comment type="function">
    <text evidence="4 5">This protein binds to 23S rRNA in the presence of protein L20.</text>
</comment>
<dbReference type="RefSeq" id="WP_205111463.1">
    <property type="nucleotide sequence ID" value="NZ_CAWUJD010000001.1"/>
</dbReference>
<comment type="similarity">
    <text evidence="1 4 5">Belongs to the bacterial ribosomal protein bL21 family.</text>
</comment>
<reference evidence="6 7" key="1">
    <citation type="journal article" date="2021" name="Sci. Rep.">
        <title>The distribution of antibiotic resistance genes in chicken gut microbiota commensals.</title>
        <authorList>
            <person name="Juricova H."/>
            <person name="Matiasovicova J."/>
            <person name="Kubasova T."/>
            <person name="Cejkova D."/>
            <person name="Rychlik I."/>
        </authorList>
    </citation>
    <scope>NUCLEOTIDE SEQUENCE [LARGE SCALE GENOMIC DNA]</scope>
    <source>
        <strain evidence="6 7">An819</strain>
    </source>
</reference>
<dbReference type="GO" id="GO:0005840">
    <property type="term" value="C:ribosome"/>
    <property type="evidence" value="ECO:0007669"/>
    <property type="project" value="UniProtKB-KW"/>
</dbReference>
<protein>
    <recommendedName>
        <fullName evidence="4">Large ribosomal subunit protein bL21</fullName>
    </recommendedName>
</protein>
<gene>
    <name evidence="4 6" type="primary">rplU</name>
    <name evidence="6" type="ORF">H6B30_13480</name>
</gene>